<evidence type="ECO:0000256" key="2">
    <source>
        <dbReference type="ARBA" id="ARBA00022679"/>
    </source>
</evidence>
<dbReference type="InterPro" id="IPR031322">
    <property type="entry name" value="Shikimate/glucono_kinase"/>
</dbReference>
<dbReference type="Proteomes" id="UP000245206">
    <property type="component" value="Unassembled WGS sequence"/>
</dbReference>
<reference evidence="9" key="1">
    <citation type="journal article" date="2019" name="Microbiol. Immunol.">
        <title>Molecular and phenotypic characterization of Leptospira johnsonii sp. nov., Leptospira ellinghausenii sp. nov. and Leptospira ryugenii sp. nov. isolated from soil and water in Japan.</title>
        <authorList>
            <person name="Masuzawa T."/>
            <person name="Saito M."/>
            <person name="Nakao R."/>
            <person name="Nikaido Y."/>
            <person name="Matsumoto M."/>
            <person name="Ogawa M."/>
            <person name="Yokoyama M."/>
            <person name="Hidaka Y."/>
            <person name="Tomita J."/>
            <person name="Sakakibara K."/>
            <person name="Suzuki K."/>
            <person name="Yasuda S."/>
            <person name="Sato H."/>
            <person name="Yamaguchi M."/>
            <person name="Yoshida S.I."/>
            <person name="Koizumi N."/>
            <person name="Kawamura Y."/>
        </authorList>
    </citation>
    <scope>NUCLEOTIDE SEQUENCE [LARGE SCALE GENOMIC DNA]</scope>
    <source>
        <strain evidence="9">E18</strain>
    </source>
</reference>
<dbReference type="PANTHER" id="PTHR21087:SF16">
    <property type="entry name" value="SHIKIMATE KINASE 1, CHLOROPLASTIC"/>
    <property type="match status" value="1"/>
</dbReference>
<dbReference type="CDD" id="cd00464">
    <property type="entry name" value="SK"/>
    <property type="match status" value="1"/>
</dbReference>
<comment type="pathway">
    <text evidence="7">Metabolic intermediate biosynthesis; chorismate biosynthesis; chorismate from D-erythrose 4-phosphate and phosphoenolpyruvate: step 5/7.</text>
</comment>
<proteinExistence type="inferred from homology"/>
<evidence type="ECO:0000256" key="3">
    <source>
        <dbReference type="ARBA" id="ARBA00022741"/>
    </source>
</evidence>
<dbReference type="Gene3D" id="3.40.50.300">
    <property type="entry name" value="P-loop containing nucleotide triphosphate hydrolases"/>
    <property type="match status" value="1"/>
</dbReference>
<feature type="binding site" evidence="7">
    <location>
        <position position="14"/>
    </location>
    <ligand>
        <name>Mg(2+)</name>
        <dbReference type="ChEBI" id="CHEBI:18420"/>
    </ligand>
</feature>
<feature type="binding site" evidence="7">
    <location>
        <position position="79"/>
    </location>
    <ligand>
        <name>substrate</name>
    </ligand>
</feature>
<evidence type="ECO:0000256" key="6">
    <source>
        <dbReference type="ARBA" id="ARBA00023141"/>
    </source>
</evidence>
<dbReference type="InterPro" id="IPR027417">
    <property type="entry name" value="P-loop_NTPase"/>
</dbReference>
<accession>A0A2P2DHX0</accession>
<comment type="catalytic activity">
    <reaction evidence="7">
        <text>shikimate + ATP = 3-phosphoshikimate + ADP + H(+)</text>
        <dbReference type="Rhea" id="RHEA:13121"/>
        <dbReference type="ChEBI" id="CHEBI:15378"/>
        <dbReference type="ChEBI" id="CHEBI:30616"/>
        <dbReference type="ChEBI" id="CHEBI:36208"/>
        <dbReference type="ChEBI" id="CHEBI:145989"/>
        <dbReference type="ChEBI" id="CHEBI:456216"/>
        <dbReference type="EC" id="2.7.1.71"/>
    </reaction>
</comment>
<dbReference type="GO" id="GO:0000287">
    <property type="term" value="F:magnesium ion binding"/>
    <property type="evidence" value="ECO:0007669"/>
    <property type="project" value="UniProtKB-UniRule"/>
</dbReference>
<feature type="binding site" evidence="7">
    <location>
        <position position="127"/>
    </location>
    <ligand>
        <name>ATP</name>
        <dbReference type="ChEBI" id="CHEBI:30616"/>
    </ligand>
</feature>
<dbReference type="PANTHER" id="PTHR21087">
    <property type="entry name" value="SHIKIMATE KINASE"/>
    <property type="match status" value="1"/>
</dbReference>
<dbReference type="RefSeq" id="WP_108961158.1">
    <property type="nucleotide sequence ID" value="NZ_BFAZ01000010.1"/>
</dbReference>
<comment type="subunit">
    <text evidence="7">Monomer.</text>
</comment>
<dbReference type="GO" id="GO:0009423">
    <property type="term" value="P:chorismate biosynthetic process"/>
    <property type="evidence" value="ECO:0007669"/>
    <property type="project" value="UniProtKB-UniRule"/>
</dbReference>
<keyword evidence="6 7" id="KW-0057">Aromatic amino acid biosynthesis</keyword>
<keyword evidence="7" id="KW-0479">Metal-binding</keyword>
<dbReference type="EC" id="2.7.1.71" evidence="7"/>
<dbReference type="InterPro" id="IPR000623">
    <property type="entry name" value="Shikimate_kinase/TSH1"/>
</dbReference>
<dbReference type="EMBL" id="BFAZ01000010">
    <property type="protein sequence ID" value="GBF44190.1"/>
    <property type="molecule type" value="Genomic_DNA"/>
</dbReference>
<keyword evidence="7" id="KW-0460">Magnesium</keyword>
<keyword evidence="9" id="KW-1185">Reference proteome</keyword>
<comment type="similarity">
    <text evidence="7">Belongs to the shikimate kinase family.</text>
</comment>
<evidence type="ECO:0000256" key="5">
    <source>
        <dbReference type="ARBA" id="ARBA00022840"/>
    </source>
</evidence>
<dbReference type="GO" id="GO:0005524">
    <property type="term" value="F:ATP binding"/>
    <property type="evidence" value="ECO:0007669"/>
    <property type="project" value="UniProtKB-UniRule"/>
</dbReference>
<dbReference type="GO" id="GO:0005829">
    <property type="term" value="C:cytosol"/>
    <property type="evidence" value="ECO:0007669"/>
    <property type="project" value="TreeGrafter"/>
</dbReference>
<dbReference type="GO" id="GO:0008652">
    <property type="term" value="P:amino acid biosynthetic process"/>
    <property type="evidence" value="ECO:0007669"/>
    <property type="project" value="UniProtKB-KW"/>
</dbReference>
<dbReference type="HAMAP" id="MF_00109">
    <property type="entry name" value="Shikimate_kinase"/>
    <property type="match status" value="1"/>
</dbReference>
<keyword evidence="7" id="KW-0963">Cytoplasm</keyword>
<keyword evidence="1 7" id="KW-0028">Amino-acid biosynthesis</keyword>
<comment type="cofactor">
    <cofactor evidence="7">
        <name>Mg(2+)</name>
        <dbReference type="ChEBI" id="CHEBI:18420"/>
    </cofactor>
    <text evidence="7">Binds 1 Mg(2+) ion per subunit.</text>
</comment>
<feature type="binding site" evidence="7">
    <location>
        <position position="143"/>
    </location>
    <ligand>
        <name>substrate</name>
    </ligand>
</feature>
<evidence type="ECO:0000313" key="8">
    <source>
        <dbReference type="EMBL" id="GBF44190.1"/>
    </source>
</evidence>
<comment type="subcellular location">
    <subcellularLocation>
        <location evidence="7">Cytoplasm</location>
    </subcellularLocation>
</comment>
<dbReference type="OrthoDB" id="9800332at2"/>
<comment type="function">
    <text evidence="7">Catalyzes the specific phosphorylation of the 3-hydroxyl group of shikimic acid using ATP as a cosubstrate.</text>
</comment>
<evidence type="ECO:0000256" key="4">
    <source>
        <dbReference type="ARBA" id="ARBA00022777"/>
    </source>
</evidence>
<protein>
    <recommendedName>
        <fullName evidence="7">Shikimate kinase</fullName>
        <shortName evidence="7">SK</shortName>
        <ecNumber evidence="7">2.7.1.71</ecNumber>
    </recommendedName>
</protein>
<feature type="binding site" evidence="7">
    <location>
        <begin position="10"/>
        <end position="15"/>
    </location>
    <ligand>
        <name>ATP</name>
        <dbReference type="ChEBI" id="CHEBI:30616"/>
    </ligand>
</feature>
<keyword evidence="4 7" id="KW-0418">Kinase</keyword>
<sequence>MNIIFIGARGAGKSKVSRNLSKQTEIPVVSTDSIAVYEAGGLPIPKFVDKNGWKAFRELEYSILQKLQNANGIILDCGGGILFDLDDVGNEIVSQRKLDLLRKIGRIVYLERGIEELVEKVKGDKTRPDLSKVTSYKQILEKRLPVYQEAAHFKLNLSKLSKEEAVERILDWLGLKSK</sequence>
<organism evidence="8 9">
    <name type="scientific">Leptospira ellinghausenii</name>
    <dbReference type="NCBI Taxonomy" id="1917822"/>
    <lineage>
        <taxon>Bacteria</taxon>
        <taxon>Pseudomonadati</taxon>
        <taxon>Spirochaetota</taxon>
        <taxon>Spirochaetia</taxon>
        <taxon>Leptospirales</taxon>
        <taxon>Leptospiraceae</taxon>
        <taxon>Leptospira</taxon>
    </lineage>
</organism>
<comment type="caution">
    <text evidence="8">The sequence shown here is derived from an EMBL/GenBank/DDBJ whole genome shotgun (WGS) entry which is preliminary data.</text>
</comment>
<feature type="binding site" evidence="7">
    <location>
        <position position="57"/>
    </location>
    <ligand>
        <name>substrate</name>
    </ligand>
</feature>
<evidence type="ECO:0000256" key="7">
    <source>
        <dbReference type="HAMAP-Rule" id="MF_00109"/>
    </source>
</evidence>
<dbReference type="UniPathway" id="UPA00053">
    <property type="reaction ID" value="UER00088"/>
</dbReference>
<gene>
    <name evidence="7 8" type="primary">aroK</name>
    <name evidence="8" type="ORF">LPTSP2_34930</name>
</gene>
<keyword evidence="5 7" id="KW-0067">ATP-binding</keyword>
<evidence type="ECO:0000256" key="1">
    <source>
        <dbReference type="ARBA" id="ARBA00022605"/>
    </source>
</evidence>
<dbReference type="SUPFAM" id="SSF52540">
    <property type="entry name" value="P-loop containing nucleoside triphosphate hydrolases"/>
    <property type="match status" value="1"/>
</dbReference>
<evidence type="ECO:0000313" key="9">
    <source>
        <dbReference type="Proteomes" id="UP000245206"/>
    </source>
</evidence>
<comment type="caution">
    <text evidence="7">Lacks conserved residue(s) required for the propagation of feature annotation.</text>
</comment>
<dbReference type="GO" id="GO:0004765">
    <property type="term" value="F:shikimate kinase activity"/>
    <property type="evidence" value="ECO:0007669"/>
    <property type="project" value="UniProtKB-UniRule"/>
</dbReference>
<dbReference type="AlphaFoldDB" id="A0A2P2DHX0"/>
<keyword evidence="3 7" id="KW-0547">Nucleotide-binding</keyword>
<keyword evidence="2 7" id="KW-0808">Transferase</keyword>
<dbReference type="GO" id="GO:0009073">
    <property type="term" value="P:aromatic amino acid family biosynthetic process"/>
    <property type="evidence" value="ECO:0007669"/>
    <property type="project" value="UniProtKB-KW"/>
</dbReference>
<name>A0A2P2DHX0_9LEPT</name>
<dbReference type="Pfam" id="PF01202">
    <property type="entry name" value="SKI"/>
    <property type="match status" value="1"/>
</dbReference>
<feature type="binding site" evidence="7">
    <location>
        <position position="32"/>
    </location>
    <ligand>
        <name>substrate</name>
    </ligand>
</feature>
<dbReference type="PRINTS" id="PR01100">
    <property type="entry name" value="SHIKIMTKNASE"/>
</dbReference>